<keyword evidence="10 12" id="KW-0234">DNA repair</keyword>
<evidence type="ECO:0000259" key="15">
    <source>
        <dbReference type="Pfam" id="PF01726"/>
    </source>
</evidence>
<comment type="similarity">
    <text evidence="1 12 13">Belongs to the peptidase S24 family.</text>
</comment>
<dbReference type="EC" id="3.4.21.88" evidence="12"/>
<dbReference type="InterPro" id="IPR036390">
    <property type="entry name" value="WH_DNA-bd_sf"/>
</dbReference>
<dbReference type="InterPro" id="IPR006199">
    <property type="entry name" value="LexA_DNA-bd_dom"/>
</dbReference>
<dbReference type="PRINTS" id="PR00726">
    <property type="entry name" value="LEXASERPTASE"/>
</dbReference>
<dbReference type="InterPro" id="IPR036286">
    <property type="entry name" value="LexA/Signal_pep-like_sf"/>
</dbReference>
<keyword evidence="7 12" id="KW-0805">Transcription regulation</keyword>
<organism evidence="16 17">
    <name type="scientific">Gottfriedia luciferensis</name>
    <dbReference type="NCBI Taxonomy" id="178774"/>
    <lineage>
        <taxon>Bacteria</taxon>
        <taxon>Bacillati</taxon>
        <taxon>Bacillota</taxon>
        <taxon>Bacilli</taxon>
        <taxon>Bacillales</taxon>
        <taxon>Bacillaceae</taxon>
        <taxon>Gottfriedia</taxon>
    </lineage>
</organism>
<evidence type="ECO:0000256" key="10">
    <source>
        <dbReference type="ARBA" id="ARBA00023204"/>
    </source>
</evidence>
<evidence type="ECO:0000256" key="5">
    <source>
        <dbReference type="ARBA" id="ARBA00022801"/>
    </source>
</evidence>
<comment type="catalytic activity">
    <reaction evidence="12">
        <text>Hydrolysis of Ala-|-Gly bond in repressor LexA.</text>
        <dbReference type="EC" id="3.4.21.88"/>
    </reaction>
</comment>
<evidence type="ECO:0000256" key="2">
    <source>
        <dbReference type="ARBA" id="ARBA00022491"/>
    </source>
</evidence>
<dbReference type="InterPro" id="IPR015927">
    <property type="entry name" value="Peptidase_S24_S26A/B/C"/>
</dbReference>
<feature type="active site" description="For autocatalytic cleavage activity" evidence="12">
    <location>
        <position position="175"/>
    </location>
</feature>
<keyword evidence="6 12" id="KW-0068">Autocatalytic cleavage</keyword>
<keyword evidence="8 12" id="KW-0238">DNA-binding</keyword>
<evidence type="ECO:0000256" key="4">
    <source>
        <dbReference type="ARBA" id="ARBA00022763"/>
    </source>
</evidence>
<dbReference type="Pfam" id="PF01726">
    <property type="entry name" value="LexA_DNA_bind"/>
    <property type="match status" value="1"/>
</dbReference>
<feature type="domain" description="Peptidase S24/S26A/S26B/S26C" evidence="14">
    <location>
        <begin position="94"/>
        <end position="208"/>
    </location>
</feature>
<dbReference type="EMBL" id="MDKC01000002">
    <property type="protein sequence ID" value="ODG93265.1"/>
    <property type="molecule type" value="Genomic_DNA"/>
</dbReference>
<dbReference type="Gene3D" id="2.10.109.10">
    <property type="entry name" value="Umud Fragment, subunit A"/>
    <property type="match status" value="1"/>
</dbReference>
<comment type="subunit">
    <text evidence="12">Homodimer.</text>
</comment>
<evidence type="ECO:0000256" key="9">
    <source>
        <dbReference type="ARBA" id="ARBA00023163"/>
    </source>
</evidence>
<feature type="active site" description="For autocatalytic cleavage activity" evidence="12">
    <location>
        <position position="137"/>
    </location>
</feature>
<protein>
    <recommendedName>
        <fullName evidence="12">LexA repressor</fullName>
        <ecNumber evidence="12">3.4.21.88</ecNumber>
    </recommendedName>
</protein>
<keyword evidence="11 12" id="KW-0742">SOS response</keyword>
<evidence type="ECO:0000313" key="17">
    <source>
        <dbReference type="Proteomes" id="UP000094580"/>
    </source>
</evidence>
<keyword evidence="2 12" id="KW-0678">Repressor</keyword>
<keyword evidence="4 12" id="KW-0227">DNA damage</keyword>
<evidence type="ECO:0000256" key="3">
    <source>
        <dbReference type="ARBA" id="ARBA00022705"/>
    </source>
</evidence>
<dbReference type="CDD" id="cd06529">
    <property type="entry name" value="S24_LexA-like"/>
    <property type="match status" value="1"/>
</dbReference>
<dbReference type="InterPro" id="IPR006197">
    <property type="entry name" value="Peptidase_S24_LexA"/>
</dbReference>
<evidence type="ECO:0000259" key="14">
    <source>
        <dbReference type="Pfam" id="PF00717"/>
    </source>
</evidence>
<feature type="domain" description="LexA repressor DNA-binding" evidence="15">
    <location>
        <begin position="1"/>
        <end position="65"/>
    </location>
</feature>
<dbReference type="InterPro" id="IPR011991">
    <property type="entry name" value="ArsR-like_HTH"/>
</dbReference>
<dbReference type="HAMAP" id="MF_00015">
    <property type="entry name" value="LexA"/>
    <property type="match status" value="1"/>
</dbReference>
<dbReference type="InterPro" id="IPR039418">
    <property type="entry name" value="LexA-like"/>
</dbReference>
<proteinExistence type="inferred from homology"/>
<evidence type="ECO:0000256" key="1">
    <source>
        <dbReference type="ARBA" id="ARBA00007484"/>
    </source>
</evidence>
<name>A0ABX2ZX80_9BACI</name>
<comment type="caution">
    <text evidence="16">The sequence shown here is derived from an EMBL/GenBank/DDBJ whole genome shotgun (WGS) entry which is preliminary data.</text>
</comment>
<evidence type="ECO:0000256" key="11">
    <source>
        <dbReference type="ARBA" id="ARBA00023236"/>
    </source>
</evidence>
<dbReference type="NCBIfam" id="TIGR00498">
    <property type="entry name" value="lexA"/>
    <property type="match status" value="1"/>
</dbReference>
<dbReference type="InterPro" id="IPR006200">
    <property type="entry name" value="LexA"/>
</dbReference>
<evidence type="ECO:0000256" key="8">
    <source>
        <dbReference type="ARBA" id="ARBA00023125"/>
    </source>
</evidence>
<accession>A0ABX2ZX80</accession>
<reference evidence="16 17" key="1">
    <citation type="submission" date="2016-07" db="EMBL/GenBank/DDBJ databases">
        <authorList>
            <person name="Townsley L."/>
            <person name="Shank E.A."/>
        </authorList>
    </citation>
    <scope>NUCLEOTIDE SEQUENCE [LARGE SCALE GENOMIC DNA]</scope>
    <source>
        <strain evidence="16 17">CH01</strain>
    </source>
</reference>
<dbReference type="Pfam" id="PF00717">
    <property type="entry name" value="Peptidase_S24"/>
    <property type="match status" value="1"/>
</dbReference>
<dbReference type="CDD" id="cd00090">
    <property type="entry name" value="HTH_ARSR"/>
    <property type="match status" value="1"/>
</dbReference>
<keyword evidence="5 12" id="KW-0378">Hydrolase</keyword>
<dbReference type="InterPro" id="IPR050077">
    <property type="entry name" value="LexA_repressor"/>
</dbReference>
<evidence type="ECO:0000256" key="7">
    <source>
        <dbReference type="ARBA" id="ARBA00023015"/>
    </source>
</evidence>
<dbReference type="PANTHER" id="PTHR33516:SF2">
    <property type="entry name" value="LEXA REPRESSOR-RELATED"/>
    <property type="match status" value="1"/>
</dbReference>
<dbReference type="Proteomes" id="UP000094580">
    <property type="component" value="Unassembled WGS sequence"/>
</dbReference>
<keyword evidence="3 12" id="KW-0235">DNA replication</keyword>
<sequence length="215" mass="23871">MNKLSKRQAEILAYIKDEVKIKGYPPSVREIAEAVGLASSSTVHGHLERLEQKGYIRRDPTKPRAIEILGDTAAVVNEVQASYSEIYNDIINIPVIGKVTAGIPITAVENVEEYFPLPTSVAPSNEQVFMLRVEGDSMINAGILNGDLVIVKKQFTAENGEIVVAMTEDSEATVKRFYKESDHFRLQPENDALFPILLKQVSILGKVIGVYRTYH</sequence>
<keyword evidence="17" id="KW-1185">Reference proteome</keyword>
<feature type="DNA-binding region" description="H-T-H motif" evidence="12">
    <location>
        <begin position="28"/>
        <end position="48"/>
    </location>
</feature>
<evidence type="ECO:0000256" key="12">
    <source>
        <dbReference type="HAMAP-Rule" id="MF_00015"/>
    </source>
</evidence>
<feature type="site" description="Cleavage; by autolysis" evidence="12">
    <location>
        <begin position="101"/>
        <end position="102"/>
    </location>
</feature>
<comment type="function">
    <text evidence="12">Represses a number of genes involved in the response to DNA damage (SOS response), including recA and lexA. In the presence of single-stranded DNA, RecA interacts with LexA causing an autocatalytic cleavage which disrupts the DNA-binding part of LexA, leading to derepression of the SOS regulon and eventually DNA repair.</text>
</comment>
<dbReference type="Gene3D" id="1.10.10.10">
    <property type="entry name" value="Winged helix-like DNA-binding domain superfamily/Winged helix DNA-binding domain"/>
    <property type="match status" value="1"/>
</dbReference>
<gene>
    <name evidence="12" type="primary">lexA</name>
    <name evidence="16" type="ORF">BED47_02970</name>
</gene>
<dbReference type="SUPFAM" id="SSF46785">
    <property type="entry name" value="Winged helix' DNA-binding domain"/>
    <property type="match status" value="1"/>
</dbReference>
<dbReference type="InterPro" id="IPR036388">
    <property type="entry name" value="WH-like_DNA-bd_sf"/>
</dbReference>
<evidence type="ECO:0000313" key="16">
    <source>
        <dbReference type="EMBL" id="ODG93265.1"/>
    </source>
</evidence>
<dbReference type="RefSeq" id="WP_069032343.1">
    <property type="nucleotide sequence ID" value="NZ_MDKC01000002.1"/>
</dbReference>
<keyword evidence="9 12" id="KW-0804">Transcription</keyword>
<evidence type="ECO:0000256" key="13">
    <source>
        <dbReference type="RuleBase" id="RU003991"/>
    </source>
</evidence>
<dbReference type="SUPFAM" id="SSF51306">
    <property type="entry name" value="LexA/Signal peptidase"/>
    <property type="match status" value="1"/>
</dbReference>
<evidence type="ECO:0000256" key="6">
    <source>
        <dbReference type="ARBA" id="ARBA00022813"/>
    </source>
</evidence>
<dbReference type="PANTHER" id="PTHR33516">
    <property type="entry name" value="LEXA REPRESSOR"/>
    <property type="match status" value="1"/>
</dbReference>